<evidence type="ECO:0000256" key="4">
    <source>
        <dbReference type="ARBA" id="ARBA00022475"/>
    </source>
</evidence>
<comment type="caution">
    <text evidence="10">The sequence shown here is derived from an EMBL/GenBank/DDBJ whole genome shotgun (WGS) entry which is preliminary data.</text>
</comment>
<dbReference type="Gene3D" id="1.20.1740.10">
    <property type="entry name" value="Amino acid/polyamine transporter I"/>
    <property type="match status" value="1"/>
</dbReference>
<evidence type="ECO:0000256" key="7">
    <source>
        <dbReference type="ARBA" id="ARBA00023136"/>
    </source>
</evidence>
<feature type="transmembrane region" description="Helical" evidence="9">
    <location>
        <begin position="437"/>
        <end position="455"/>
    </location>
</feature>
<protein>
    <recommendedName>
        <fullName evidence="3">Arginine/agmatine antiporter</fullName>
    </recommendedName>
</protein>
<dbReference type="PIRSF" id="PIRSF006060">
    <property type="entry name" value="AA_transporter"/>
    <property type="match status" value="1"/>
</dbReference>
<feature type="transmembrane region" description="Helical" evidence="9">
    <location>
        <begin position="378"/>
        <end position="401"/>
    </location>
</feature>
<gene>
    <name evidence="10" type="ORF">GCM10022229_04510</name>
</gene>
<feature type="transmembrane region" description="Helical" evidence="9">
    <location>
        <begin position="137"/>
        <end position="157"/>
    </location>
</feature>
<name>A0ABP7M7K1_9GAMM</name>
<feature type="transmembrane region" description="Helical" evidence="9">
    <location>
        <begin position="97"/>
        <end position="117"/>
    </location>
</feature>
<evidence type="ECO:0000256" key="1">
    <source>
        <dbReference type="ARBA" id="ARBA00004651"/>
    </source>
</evidence>
<proteinExistence type="inferred from homology"/>
<evidence type="ECO:0000313" key="11">
    <source>
        <dbReference type="Proteomes" id="UP001501727"/>
    </source>
</evidence>
<evidence type="ECO:0000313" key="10">
    <source>
        <dbReference type="EMBL" id="GAA3914577.1"/>
    </source>
</evidence>
<comment type="similarity">
    <text evidence="2">Belongs to the amino acid-polyamine-organocation (APC) superfamily. Basic amino acid/polyamine antiporter (APA) (TC 2.A.3.2) family.</text>
</comment>
<keyword evidence="7 9" id="KW-0472">Membrane</keyword>
<accession>A0ABP7M7K1</accession>
<sequence length="463" mass="48172">MPDPQQPLAPSVDSQPEMRRAVGRWQLYGLSINDVIGSGIYLLPAAAALLLGPASLWAVLLAGLAVSLLVLCYAQAASYFDQPGGGYLYAREAFGSFIGFEVGWMLLITRVASAAALSVGLAQAVTHFWPHAASGGAQVAIVTGSLAFLVVVNVVGVRAAARTGVFLAIAKVLPLLMFIAIGAMYVDMSQATSLPGPVPLRDLGEAALLLLFAYAGFENLPAAAGEYRNPQRDVPFAMLLMIATVTLLYFVVQWVALGTLPGLAQSQTPLADAAVTFGGGWLALALTVGAAVSILGTNSNTVMLGPRYLHAMAMDGYGPAALAKIHPRFRTPALAIITVGVLSLLLALTSSFEEWSLAMQPGWGKSLLLKMSSSFEGLALLSVVARLCTYIGTSVSVLVLSRRHGDRDGALRLPGGPLIPVAATLLSIGLLASATAWNLVAGAIALVLGAVVFAFRRKPAPQA</sequence>
<evidence type="ECO:0000256" key="8">
    <source>
        <dbReference type="ARBA" id="ARBA00045636"/>
    </source>
</evidence>
<feature type="transmembrane region" description="Helical" evidence="9">
    <location>
        <begin position="206"/>
        <end position="224"/>
    </location>
</feature>
<comment type="function">
    <text evidence="8">Major component of the acid-resistance (AR) system allowing enteric pathogens to survive the acidic environment in the stomach. Exchanges extracellular arginine for its intracellular decarboxylation product agmatine (Agm) thereby expelling intracellular protons. Probably undergoes several conformational states in order to translocate the substrate across the membrane; keeps the substrate accessible to only 1 side of the membrane at a time by opening and closing 3 membrane-internal gates.</text>
</comment>
<feature type="transmembrane region" description="Helical" evidence="9">
    <location>
        <begin position="56"/>
        <end position="76"/>
    </location>
</feature>
<feature type="transmembrane region" description="Helical" evidence="9">
    <location>
        <begin position="164"/>
        <end position="186"/>
    </location>
</feature>
<feature type="transmembrane region" description="Helical" evidence="9">
    <location>
        <begin position="236"/>
        <end position="257"/>
    </location>
</feature>
<keyword evidence="4" id="KW-1003">Cell membrane</keyword>
<dbReference type="InterPro" id="IPR002293">
    <property type="entry name" value="AA/rel_permease1"/>
</dbReference>
<dbReference type="EMBL" id="BAAAZU010000003">
    <property type="protein sequence ID" value="GAA3914577.1"/>
    <property type="molecule type" value="Genomic_DNA"/>
</dbReference>
<dbReference type="PANTHER" id="PTHR42770:SF18">
    <property type="entry name" value="ARGININE_AGMATINE ANTIPORTER"/>
    <property type="match status" value="1"/>
</dbReference>
<feature type="transmembrane region" description="Helical" evidence="9">
    <location>
        <begin position="277"/>
        <end position="297"/>
    </location>
</feature>
<feature type="transmembrane region" description="Helical" evidence="9">
    <location>
        <begin position="333"/>
        <end position="352"/>
    </location>
</feature>
<evidence type="ECO:0000256" key="3">
    <source>
        <dbReference type="ARBA" id="ARBA00021069"/>
    </source>
</evidence>
<dbReference type="PANTHER" id="PTHR42770">
    <property type="entry name" value="AMINO ACID TRANSPORTER-RELATED"/>
    <property type="match status" value="1"/>
</dbReference>
<keyword evidence="11" id="KW-1185">Reference proteome</keyword>
<organism evidence="10 11">
    <name type="scientific">Luteimonas lutimaris</name>
    <dbReference type="NCBI Taxonomy" id="698645"/>
    <lineage>
        <taxon>Bacteria</taxon>
        <taxon>Pseudomonadati</taxon>
        <taxon>Pseudomonadota</taxon>
        <taxon>Gammaproteobacteria</taxon>
        <taxon>Lysobacterales</taxon>
        <taxon>Lysobacteraceae</taxon>
        <taxon>Luteimonas</taxon>
    </lineage>
</organism>
<evidence type="ECO:0000256" key="6">
    <source>
        <dbReference type="ARBA" id="ARBA00022989"/>
    </source>
</evidence>
<dbReference type="Pfam" id="PF13520">
    <property type="entry name" value="AA_permease_2"/>
    <property type="match status" value="1"/>
</dbReference>
<dbReference type="Proteomes" id="UP001501727">
    <property type="component" value="Unassembled WGS sequence"/>
</dbReference>
<reference evidence="11" key="1">
    <citation type="journal article" date="2019" name="Int. J. Syst. Evol. Microbiol.">
        <title>The Global Catalogue of Microorganisms (GCM) 10K type strain sequencing project: providing services to taxonomists for standard genome sequencing and annotation.</title>
        <authorList>
            <consortium name="The Broad Institute Genomics Platform"/>
            <consortium name="The Broad Institute Genome Sequencing Center for Infectious Disease"/>
            <person name="Wu L."/>
            <person name="Ma J."/>
        </authorList>
    </citation>
    <scope>NUCLEOTIDE SEQUENCE [LARGE SCALE GENOMIC DNA]</scope>
    <source>
        <strain evidence="11">JCM 16916</strain>
    </source>
</reference>
<feature type="transmembrane region" description="Helical" evidence="9">
    <location>
        <begin position="413"/>
        <end position="431"/>
    </location>
</feature>
<evidence type="ECO:0000256" key="5">
    <source>
        <dbReference type="ARBA" id="ARBA00022692"/>
    </source>
</evidence>
<dbReference type="RefSeq" id="WP_344758315.1">
    <property type="nucleotide sequence ID" value="NZ_BAAAZU010000003.1"/>
</dbReference>
<feature type="transmembrane region" description="Helical" evidence="9">
    <location>
        <begin position="27"/>
        <end position="50"/>
    </location>
</feature>
<evidence type="ECO:0000256" key="9">
    <source>
        <dbReference type="SAM" id="Phobius"/>
    </source>
</evidence>
<comment type="subcellular location">
    <subcellularLocation>
        <location evidence="1">Cell membrane</location>
        <topology evidence="1">Multi-pass membrane protein</topology>
    </subcellularLocation>
</comment>
<keyword evidence="5 9" id="KW-0812">Transmembrane</keyword>
<dbReference type="InterPro" id="IPR050367">
    <property type="entry name" value="APC_superfamily"/>
</dbReference>
<keyword evidence="6 9" id="KW-1133">Transmembrane helix</keyword>
<evidence type="ECO:0000256" key="2">
    <source>
        <dbReference type="ARBA" id="ARBA00008220"/>
    </source>
</evidence>